<name>A0A290YZA1_9PSEU</name>
<dbReference type="Proteomes" id="UP000218505">
    <property type="component" value="Chromosome"/>
</dbReference>
<keyword evidence="2" id="KW-1185">Reference proteome</keyword>
<dbReference type="AlphaFoldDB" id="A0A290YZA1"/>
<sequence length="255" mass="28061">MATELGVELRGAPEQFDAERVVTSLRGLLDLLLQVEKGQAARSGGPPPRKTSWAFKELRLGSLATRIAPTPDSDQKNRQHWTVGLVAEGLEFAEQNQAIPPHWDLDAASAARKFLDRVGDSEDSNMVVLIYRDDEPAQRIEITRRAADNLRAATAAKFTSLGSLIGRLDSINTHSGYEAGLWPDISNHRVTVKFTEDQLEVIRSAIKKRVEVRGELHRNYRGDPISIKMTGLEILETKPGSRLTDLAGLFAGGDA</sequence>
<organism evidence="1 2">
    <name type="scientific">Actinosynnema pretiosum</name>
    <dbReference type="NCBI Taxonomy" id="42197"/>
    <lineage>
        <taxon>Bacteria</taxon>
        <taxon>Bacillati</taxon>
        <taxon>Actinomycetota</taxon>
        <taxon>Actinomycetes</taxon>
        <taxon>Pseudonocardiales</taxon>
        <taxon>Pseudonocardiaceae</taxon>
        <taxon>Actinosynnema</taxon>
    </lineage>
</organism>
<accession>A0A290YZA1</accession>
<gene>
    <name evidence="1" type="ORF">CNX65_01330</name>
</gene>
<dbReference type="RefSeq" id="WP_096491130.1">
    <property type="nucleotide sequence ID" value="NZ_CP023445.1"/>
</dbReference>
<evidence type="ECO:0000313" key="2">
    <source>
        <dbReference type="Proteomes" id="UP000218505"/>
    </source>
</evidence>
<dbReference type="KEGG" id="apre:CNX65_01330"/>
<reference evidence="1" key="1">
    <citation type="submission" date="2017-09" db="EMBL/GenBank/DDBJ databases">
        <title>Complete Genome Sequence of ansamitocin-producing Bacterium Actinosynnema pretiosum X47.</title>
        <authorList>
            <person name="Cao G."/>
            <person name="Zong G."/>
            <person name="Zhong C."/>
            <person name="Fu J."/>
        </authorList>
    </citation>
    <scope>NUCLEOTIDE SEQUENCE [LARGE SCALE GENOMIC DNA]</scope>
    <source>
        <strain evidence="1">X47</strain>
    </source>
</reference>
<evidence type="ECO:0000313" key="1">
    <source>
        <dbReference type="EMBL" id="ATE52096.1"/>
    </source>
</evidence>
<protein>
    <submittedName>
        <fullName evidence="1">Uncharacterized protein</fullName>
    </submittedName>
</protein>
<proteinExistence type="predicted"/>
<dbReference type="EMBL" id="CP023445">
    <property type="protein sequence ID" value="ATE52096.1"/>
    <property type="molecule type" value="Genomic_DNA"/>
</dbReference>